<dbReference type="Proteomes" id="UP000027120">
    <property type="component" value="Unassembled WGS sequence"/>
</dbReference>
<reference evidence="7 8" key="1">
    <citation type="submission" date="2014-04" db="EMBL/GenBank/DDBJ databases">
        <authorList>
            <consortium name="International Citrus Genome Consortium"/>
            <person name="Gmitter F."/>
            <person name="Chen C."/>
            <person name="Farmerie W."/>
            <person name="Harkins T."/>
            <person name="Desany B."/>
            <person name="Mohiuddin M."/>
            <person name="Kodira C."/>
            <person name="Borodovsky M."/>
            <person name="Lomsadze A."/>
            <person name="Burns P."/>
            <person name="Jenkins J."/>
            <person name="Prochnik S."/>
            <person name="Shu S."/>
            <person name="Chapman J."/>
            <person name="Pitluck S."/>
            <person name="Schmutz J."/>
            <person name="Rokhsar D."/>
        </authorList>
    </citation>
    <scope>NUCLEOTIDE SEQUENCE</scope>
</reference>
<evidence type="ECO:0000256" key="2">
    <source>
        <dbReference type="ARBA" id="ARBA00022491"/>
    </source>
</evidence>
<dbReference type="EMBL" id="KK785101">
    <property type="protein sequence ID" value="KDO49780.1"/>
    <property type="molecule type" value="Genomic_DNA"/>
</dbReference>
<keyword evidence="2" id="KW-0678">Repressor</keyword>
<sequence>MKVKALVAVKTKLFRPCKKLNQIFKFKLRKSFFIRSLRSRSFPTTKRSKPQKSPSRTRISALLPSFRPPKQWKKMEKLAEEHRSVSENPECDQALFSSPITPVLFPSPITPDYVKACRLSKRDEVEDVEDACRSFENYLVEMVVEEGKVGDLTDVEELLYCWKNLKCPVFIDLVCRFYGELCKDLFFPEDDEDHANLQTQPK</sequence>
<evidence type="ECO:0000256" key="1">
    <source>
        <dbReference type="ARBA" id="ARBA00004123"/>
    </source>
</evidence>
<accession>A0A067E7E7</accession>
<keyword evidence="8" id="KW-1185">Reference proteome</keyword>
<comment type="subcellular location">
    <subcellularLocation>
        <location evidence="1">Nucleus</location>
    </subcellularLocation>
</comment>
<evidence type="ECO:0000313" key="7">
    <source>
        <dbReference type="EMBL" id="KDO49780.1"/>
    </source>
</evidence>
<dbReference type="PANTHER" id="PTHR34042">
    <property type="entry name" value="TRANSCRIPTION REPRESSOR OFP17"/>
    <property type="match status" value="1"/>
</dbReference>
<dbReference type="PROSITE" id="PS51754">
    <property type="entry name" value="OVATE"/>
    <property type="match status" value="1"/>
</dbReference>
<dbReference type="PANTHER" id="PTHR34042:SF1">
    <property type="entry name" value="TRANSCRIPTION REPRESSOR OFP17"/>
    <property type="match status" value="1"/>
</dbReference>
<dbReference type="eggNOG" id="ENOG502RZCU">
    <property type="taxonomic scope" value="Eukaryota"/>
</dbReference>
<name>A0A067E7E7_CITSI</name>
<dbReference type="InterPro" id="IPR006458">
    <property type="entry name" value="Ovate_C"/>
</dbReference>
<dbReference type="InterPro" id="IPR044686">
    <property type="entry name" value="OFP17"/>
</dbReference>
<protein>
    <recommendedName>
        <fullName evidence="6">OVATE domain-containing protein</fullName>
    </recommendedName>
</protein>
<dbReference type="AlphaFoldDB" id="A0A067E7E7"/>
<evidence type="ECO:0000259" key="6">
    <source>
        <dbReference type="PROSITE" id="PS51754"/>
    </source>
</evidence>
<feature type="domain" description="OVATE" evidence="6">
    <location>
        <begin position="124"/>
        <end position="184"/>
    </location>
</feature>
<organism evidence="7 8">
    <name type="scientific">Citrus sinensis</name>
    <name type="common">Sweet orange</name>
    <name type="synonym">Citrus aurantium var. sinensis</name>
    <dbReference type="NCBI Taxonomy" id="2711"/>
    <lineage>
        <taxon>Eukaryota</taxon>
        <taxon>Viridiplantae</taxon>
        <taxon>Streptophyta</taxon>
        <taxon>Embryophyta</taxon>
        <taxon>Tracheophyta</taxon>
        <taxon>Spermatophyta</taxon>
        <taxon>Magnoliopsida</taxon>
        <taxon>eudicotyledons</taxon>
        <taxon>Gunneridae</taxon>
        <taxon>Pentapetalae</taxon>
        <taxon>rosids</taxon>
        <taxon>malvids</taxon>
        <taxon>Sapindales</taxon>
        <taxon>Rutaceae</taxon>
        <taxon>Aurantioideae</taxon>
        <taxon>Citrus</taxon>
    </lineage>
</organism>
<evidence type="ECO:0000256" key="5">
    <source>
        <dbReference type="ARBA" id="ARBA00023242"/>
    </source>
</evidence>
<dbReference type="GO" id="GO:0005634">
    <property type="term" value="C:nucleus"/>
    <property type="evidence" value="ECO:0007669"/>
    <property type="project" value="UniProtKB-SubCell"/>
</dbReference>
<keyword evidence="3" id="KW-0805">Transcription regulation</keyword>
<dbReference type="GO" id="GO:0045892">
    <property type="term" value="P:negative regulation of DNA-templated transcription"/>
    <property type="evidence" value="ECO:0007669"/>
    <property type="project" value="InterPro"/>
</dbReference>
<evidence type="ECO:0000256" key="4">
    <source>
        <dbReference type="ARBA" id="ARBA00023163"/>
    </source>
</evidence>
<evidence type="ECO:0000313" key="8">
    <source>
        <dbReference type="Proteomes" id="UP000027120"/>
    </source>
</evidence>
<dbReference type="STRING" id="2711.A0A067E7E7"/>
<evidence type="ECO:0000256" key="3">
    <source>
        <dbReference type="ARBA" id="ARBA00023015"/>
    </source>
</evidence>
<keyword evidence="4" id="KW-0804">Transcription</keyword>
<proteinExistence type="predicted"/>
<dbReference type="PaxDb" id="2711-XP_006495172.1"/>
<gene>
    <name evidence="7" type="ORF">CISIN_1g044715mg</name>
</gene>
<keyword evidence="5" id="KW-0539">Nucleus</keyword>